<dbReference type="Pfam" id="PF08281">
    <property type="entry name" value="Sigma70_r4_2"/>
    <property type="match status" value="1"/>
</dbReference>
<evidence type="ECO:0000259" key="6">
    <source>
        <dbReference type="Pfam" id="PF08281"/>
    </source>
</evidence>
<feature type="domain" description="RNA polymerase sigma factor 70 region 4 type 2" evidence="6">
    <location>
        <begin position="115"/>
        <end position="166"/>
    </location>
</feature>
<evidence type="ECO:0000313" key="7">
    <source>
        <dbReference type="EMBL" id="WEK38437.1"/>
    </source>
</evidence>
<sequence length="183" mass="21928">MLSLWQQGDENAFELLYTRYVTEMVSIAMQKTNDREIAKEIVQTVFVSFYNYRDSLQEIGSLRAYLYTMVKNKILDHFRSRQVQEQFKLQVSHSPAHINTNDVDTYIDTRELEKKLHEEVLRLPPQCRTVFRLRREEELSNREIAIRMNISENTVEQHMRKALRSLRNALHVAHRSFFSFLIF</sequence>
<keyword evidence="3" id="KW-0731">Sigma factor</keyword>
<dbReference type="InterPro" id="IPR013325">
    <property type="entry name" value="RNA_pol_sigma_r2"/>
</dbReference>
<organism evidence="7 8">
    <name type="scientific">Candidatus Pseudobacter hemicellulosilyticus</name>
    <dbReference type="NCBI Taxonomy" id="3121375"/>
    <lineage>
        <taxon>Bacteria</taxon>
        <taxon>Pseudomonadati</taxon>
        <taxon>Bacteroidota</taxon>
        <taxon>Chitinophagia</taxon>
        <taxon>Chitinophagales</taxon>
        <taxon>Chitinophagaceae</taxon>
        <taxon>Pseudobacter</taxon>
    </lineage>
</organism>
<evidence type="ECO:0000313" key="8">
    <source>
        <dbReference type="Proteomes" id="UP001220610"/>
    </source>
</evidence>
<evidence type="ECO:0000256" key="4">
    <source>
        <dbReference type="ARBA" id="ARBA00023163"/>
    </source>
</evidence>
<dbReference type="Gene3D" id="1.10.1740.10">
    <property type="match status" value="1"/>
</dbReference>
<dbReference type="EMBL" id="CP119311">
    <property type="protein sequence ID" value="WEK38437.1"/>
    <property type="molecule type" value="Genomic_DNA"/>
</dbReference>
<gene>
    <name evidence="7" type="ORF">P0Y53_09170</name>
</gene>
<dbReference type="InterPro" id="IPR013249">
    <property type="entry name" value="RNA_pol_sigma70_r4_t2"/>
</dbReference>
<accession>A0AAJ6BJL5</accession>
<comment type="similarity">
    <text evidence="1">Belongs to the sigma-70 factor family. ECF subfamily.</text>
</comment>
<dbReference type="AlphaFoldDB" id="A0AAJ6BJL5"/>
<feature type="domain" description="RNA polymerase sigma-70 region 2" evidence="5">
    <location>
        <begin position="16"/>
        <end position="82"/>
    </location>
</feature>
<dbReference type="GO" id="GO:0003677">
    <property type="term" value="F:DNA binding"/>
    <property type="evidence" value="ECO:0007669"/>
    <property type="project" value="InterPro"/>
</dbReference>
<dbReference type="InterPro" id="IPR014284">
    <property type="entry name" value="RNA_pol_sigma-70_dom"/>
</dbReference>
<dbReference type="Gene3D" id="1.10.10.10">
    <property type="entry name" value="Winged helix-like DNA-binding domain superfamily/Winged helix DNA-binding domain"/>
    <property type="match status" value="1"/>
</dbReference>
<dbReference type="InterPro" id="IPR036388">
    <property type="entry name" value="WH-like_DNA-bd_sf"/>
</dbReference>
<evidence type="ECO:0000256" key="3">
    <source>
        <dbReference type="ARBA" id="ARBA00023082"/>
    </source>
</evidence>
<dbReference type="PANTHER" id="PTHR43133:SF46">
    <property type="entry name" value="RNA POLYMERASE SIGMA-70 FACTOR ECF SUBFAMILY"/>
    <property type="match status" value="1"/>
</dbReference>
<dbReference type="GO" id="GO:0006352">
    <property type="term" value="P:DNA-templated transcription initiation"/>
    <property type="evidence" value="ECO:0007669"/>
    <property type="project" value="InterPro"/>
</dbReference>
<dbReference type="PANTHER" id="PTHR43133">
    <property type="entry name" value="RNA POLYMERASE ECF-TYPE SIGMA FACTO"/>
    <property type="match status" value="1"/>
</dbReference>
<dbReference type="InterPro" id="IPR013324">
    <property type="entry name" value="RNA_pol_sigma_r3/r4-like"/>
</dbReference>
<proteinExistence type="inferred from homology"/>
<dbReference type="SUPFAM" id="SSF88659">
    <property type="entry name" value="Sigma3 and sigma4 domains of RNA polymerase sigma factors"/>
    <property type="match status" value="1"/>
</dbReference>
<evidence type="ECO:0000256" key="2">
    <source>
        <dbReference type="ARBA" id="ARBA00023015"/>
    </source>
</evidence>
<evidence type="ECO:0000256" key="1">
    <source>
        <dbReference type="ARBA" id="ARBA00010641"/>
    </source>
</evidence>
<dbReference type="NCBIfam" id="TIGR02937">
    <property type="entry name" value="sigma70-ECF"/>
    <property type="match status" value="1"/>
</dbReference>
<dbReference type="CDD" id="cd06171">
    <property type="entry name" value="Sigma70_r4"/>
    <property type="match status" value="1"/>
</dbReference>
<dbReference type="Pfam" id="PF04542">
    <property type="entry name" value="Sigma70_r2"/>
    <property type="match status" value="1"/>
</dbReference>
<keyword evidence="4" id="KW-0804">Transcription</keyword>
<keyword evidence="2" id="KW-0805">Transcription regulation</keyword>
<dbReference type="SUPFAM" id="SSF88946">
    <property type="entry name" value="Sigma2 domain of RNA polymerase sigma factors"/>
    <property type="match status" value="1"/>
</dbReference>
<protein>
    <submittedName>
        <fullName evidence="7">RNA polymerase sigma-70 factor</fullName>
    </submittedName>
</protein>
<dbReference type="InterPro" id="IPR014327">
    <property type="entry name" value="RNA_pol_sigma70_bacteroid"/>
</dbReference>
<dbReference type="NCBIfam" id="TIGR02985">
    <property type="entry name" value="Sig70_bacteroi1"/>
    <property type="match status" value="1"/>
</dbReference>
<dbReference type="InterPro" id="IPR007627">
    <property type="entry name" value="RNA_pol_sigma70_r2"/>
</dbReference>
<name>A0AAJ6BJL5_9BACT</name>
<dbReference type="Proteomes" id="UP001220610">
    <property type="component" value="Chromosome"/>
</dbReference>
<evidence type="ECO:0000259" key="5">
    <source>
        <dbReference type="Pfam" id="PF04542"/>
    </source>
</evidence>
<reference evidence="7" key="1">
    <citation type="submission" date="2023-03" db="EMBL/GenBank/DDBJ databases">
        <title>Andean soil-derived lignocellulolytic bacterial consortium as a source of novel taxa and putative plastic-active enzymes.</title>
        <authorList>
            <person name="Diaz-Garcia L."/>
            <person name="Chuvochina M."/>
            <person name="Feuerriegel G."/>
            <person name="Bunk B."/>
            <person name="Sproer C."/>
            <person name="Streit W.R."/>
            <person name="Rodriguez L.M."/>
            <person name="Overmann J."/>
            <person name="Jimenez D.J."/>
        </authorList>
    </citation>
    <scope>NUCLEOTIDE SEQUENCE</scope>
    <source>
        <strain evidence="7">MAG 7</strain>
    </source>
</reference>
<dbReference type="GO" id="GO:0016987">
    <property type="term" value="F:sigma factor activity"/>
    <property type="evidence" value="ECO:0007669"/>
    <property type="project" value="UniProtKB-KW"/>
</dbReference>
<dbReference type="InterPro" id="IPR039425">
    <property type="entry name" value="RNA_pol_sigma-70-like"/>
</dbReference>